<dbReference type="PIRSF" id="PIRSF037356">
    <property type="entry name" value="DUF1797"/>
    <property type="match status" value="1"/>
</dbReference>
<dbReference type="OrthoDB" id="2361638at2"/>
<evidence type="ECO:0000313" key="1">
    <source>
        <dbReference type="EMBL" id="RDI47641.1"/>
    </source>
</evidence>
<evidence type="ECO:0000313" key="2">
    <source>
        <dbReference type="Proteomes" id="UP000255326"/>
    </source>
</evidence>
<keyword evidence="2" id="KW-1185">Reference proteome</keyword>
<dbReference type="AlphaFoldDB" id="A0A370GVT4"/>
<dbReference type="EMBL" id="QQAY01000001">
    <property type="protein sequence ID" value="RDI47641.1"/>
    <property type="molecule type" value="Genomic_DNA"/>
</dbReference>
<dbReference type="Proteomes" id="UP000255326">
    <property type="component" value="Unassembled WGS sequence"/>
</dbReference>
<dbReference type="RefSeq" id="WP_114743856.1">
    <property type="nucleotide sequence ID" value="NZ_QQAY01000001.1"/>
</dbReference>
<accession>A0A370GVT4</accession>
<dbReference type="InterPro" id="IPR014904">
    <property type="entry name" value="YkuJ-like"/>
</dbReference>
<comment type="caution">
    <text evidence="1">The sequence shown here is derived from an EMBL/GenBank/DDBJ whole genome shotgun (WGS) entry which is preliminary data.</text>
</comment>
<gene>
    <name evidence="1" type="ORF">DFR59_101300</name>
</gene>
<dbReference type="Pfam" id="PF08796">
    <property type="entry name" value="DUF1797"/>
    <property type="match status" value="1"/>
</dbReference>
<dbReference type="InterPro" id="IPR038073">
    <property type="entry name" value="YkuJ-like_sf"/>
</dbReference>
<name>A0A370GVT4_9BACI</name>
<proteinExistence type="predicted"/>
<reference evidence="1 2" key="1">
    <citation type="submission" date="2018-07" db="EMBL/GenBank/DDBJ databases">
        <title>Genomic Encyclopedia of Type Strains, Phase IV (KMG-IV): sequencing the most valuable type-strain genomes for metagenomic binning, comparative biology and taxonomic classification.</title>
        <authorList>
            <person name="Goeker M."/>
        </authorList>
    </citation>
    <scope>NUCLEOTIDE SEQUENCE [LARGE SCALE GENOMIC DNA]</scope>
    <source>
        <strain evidence="1 2">DSM 25281</strain>
    </source>
</reference>
<sequence>MSQLLGIIQRLKTMQETNENGEVQQRLFEMNGKTLCQVKYFPSTGAFELEVYDTDSKANKFQFDDMDIAAIEIFDLLQEERDPSK</sequence>
<dbReference type="SUPFAM" id="SSF143567">
    <property type="entry name" value="YkuJ-like"/>
    <property type="match status" value="1"/>
</dbReference>
<dbReference type="Gene3D" id="3.30.720.20">
    <property type="entry name" value="Protein of unknown function DUF1797"/>
    <property type="match status" value="1"/>
</dbReference>
<organism evidence="1 2">
    <name type="scientific">Falsibacillus pallidus</name>
    <dbReference type="NCBI Taxonomy" id="493781"/>
    <lineage>
        <taxon>Bacteria</taxon>
        <taxon>Bacillati</taxon>
        <taxon>Bacillota</taxon>
        <taxon>Bacilli</taxon>
        <taxon>Bacillales</taxon>
        <taxon>Bacillaceae</taxon>
        <taxon>Falsibacillus</taxon>
    </lineage>
</organism>
<protein>
    <submittedName>
        <fullName evidence="1">Uncharacterized protein YkuJ</fullName>
    </submittedName>
</protein>